<sequence>MSHHDRAKDSGTGTTPMTRDAPSLRMFRRLKKRCPPSLLSSSPLWGIPICQERKRF</sequence>
<dbReference type="AlphaFoldDB" id="A0A0E9QX89"/>
<feature type="region of interest" description="Disordered" evidence="1">
    <location>
        <begin position="1"/>
        <end position="24"/>
    </location>
</feature>
<organism evidence="2">
    <name type="scientific">Anguilla anguilla</name>
    <name type="common">European freshwater eel</name>
    <name type="synonym">Muraena anguilla</name>
    <dbReference type="NCBI Taxonomy" id="7936"/>
    <lineage>
        <taxon>Eukaryota</taxon>
        <taxon>Metazoa</taxon>
        <taxon>Chordata</taxon>
        <taxon>Craniata</taxon>
        <taxon>Vertebrata</taxon>
        <taxon>Euteleostomi</taxon>
        <taxon>Actinopterygii</taxon>
        <taxon>Neopterygii</taxon>
        <taxon>Teleostei</taxon>
        <taxon>Anguilliformes</taxon>
        <taxon>Anguillidae</taxon>
        <taxon>Anguilla</taxon>
    </lineage>
</organism>
<reference evidence="2" key="1">
    <citation type="submission" date="2014-11" db="EMBL/GenBank/DDBJ databases">
        <authorList>
            <person name="Amaro Gonzalez C."/>
        </authorList>
    </citation>
    <scope>NUCLEOTIDE SEQUENCE</scope>
</reference>
<name>A0A0E9QX89_ANGAN</name>
<protein>
    <submittedName>
        <fullName evidence="2">Uncharacterized protein</fullName>
    </submittedName>
</protein>
<accession>A0A0E9QX89</accession>
<evidence type="ECO:0000256" key="1">
    <source>
        <dbReference type="SAM" id="MobiDB-lite"/>
    </source>
</evidence>
<proteinExistence type="predicted"/>
<evidence type="ECO:0000313" key="2">
    <source>
        <dbReference type="EMBL" id="JAH21566.1"/>
    </source>
</evidence>
<dbReference type="EMBL" id="GBXM01087011">
    <property type="protein sequence ID" value="JAH21566.1"/>
    <property type="molecule type" value="Transcribed_RNA"/>
</dbReference>
<reference evidence="2" key="2">
    <citation type="journal article" date="2015" name="Fish Shellfish Immunol.">
        <title>Early steps in the European eel (Anguilla anguilla)-Vibrio vulnificus interaction in the gills: Role of the RtxA13 toxin.</title>
        <authorList>
            <person name="Callol A."/>
            <person name="Pajuelo D."/>
            <person name="Ebbesson L."/>
            <person name="Teles M."/>
            <person name="MacKenzie S."/>
            <person name="Amaro C."/>
        </authorList>
    </citation>
    <scope>NUCLEOTIDE SEQUENCE</scope>
</reference>